<dbReference type="EMBL" id="JASBNA010000003">
    <property type="protein sequence ID" value="KAK7693002.1"/>
    <property type="molecule type" value="Genomic_DNA"/>
</dbReference>
<proteinExistence type="predicted"/>
<reference evidence="1 2" key="1">
    <citation type="submission" date="2022-09" db="EMBL/GenBank/DDBJ databases">
        <authorList>
            <person name="Palmer J.M."/>
        </authorList>
    </citation>
    <scope>NUCLEOTIDE SEQUENCE [LARGE SCALE GENOMIC DNA]</scope>
    <source>
        <strain evidence="1 2">DSM 7382</strain>
    </source>
</reference>
<evidence type="ECO:0000313" key="1">
    <source>
        <dbReference type="EMBL" id="KAK7693002.1"/>
    </source>
</evidence>
<name>A0AAW0GM78_9APHY</name>
<sequence>MISDISIDRLTPSEPSVGGLDDIIVESSDLAFDGFVTHQKPTVLFTMRRAAPSPVYDPPFGSSVFWSETS</sequence>
<gene>
    <name evidence="1" type="ORF">QCA50_002567</name>
</gene>
<evidence type="ECO:0000313" key="2">
    <source>
        <dbReference type="Proteomes" id="UP001385951"/>
    </source>
</evidence>
<accession>A0AAW0GM78</accession>
<dbReference type="Proteomes" id="UP001385951">
    <property type="component" value="Unassembled WGS sequence"/>
</dbReference>
<keyword evidence="2" id="KW-1185">Reference proteome</keyword>
<protein>
    <submittedName>
        <fullName evidence="1">Uncharacterized protein</fullName>
    </submittedName>
</protein>
<organism evidence="1 2">
    <name type="scientific">Cerrena zonata</name>
    <dbReference type="NCBI Taxonomy" id="2478898"/>
    <lineage>
        <taxon>Eukaryota</taxon>
        <taxon>Fungi</taxon>
        <taxon>Dikarya</taxon>
        <taxon>Basidiomycota</taxon>
        <taxon>Agaricomycotina</taxon>
        <taxon>Agaricomycetes</taxon>
        <taxon>Polyporales</taxon>
        <taxon>Cerrenaceae</taxon>
        <taxon>Cerrena</taxon>
    </lineage>
</organism>
<dbReference type="AlphaFoldDB" id="A0AAW0GM78"/>
<comment type="caution">
    <text evidence="1">The sequence shown here is derived from an EMBL/GenBank/DDBJ whole genome shotgun (WGS) entry which is preliminary data.</text>
</comment>